<feature type="region of interest" description="Disordered" evidence="1">
    <location>
        <begin position="196"/>
        <end position="246"/>
    </location>
</feature>
<proteinExistence type="predicted"/>
<comment type="caution">
    <text evidence="2">The sequence shown here is derived from an EMBL/GenBank/DDBJ whole genome shotgun (WGS) entry which is preliminary data.</text>
</comment>
<feature type="region of interest" description="Disordered" evidence="1">
    <location>
        <begin position="311"/>
        <end position="344"/>
    </location>
</feature>
<protein>
    <recommendedName>
        <fullName evidence="4">ShKT domain-containing protein</fullName>
    </recommendedName>
</protein>
<name>A0AAD3CSR2_9STRA</name>
<evidence type="ECO:0008006" key="4">
    <source>
        <dbReference type="Google" id="ProtNLM"/>
    </source>
</evidence>
<dbReference type="EMBL" id="BLLK01000038">
    <property type="protein sequence ID" value="GFH50380.1"/>
    <property type="molecule type" value="Genomic_DNA"/>
</dbReference>
<evidence type="ECO:0000313" key="3">
    <source>
        <dbReference type="Proteomes" id="UP001054902"/>
    </source>
</evidence>
<organism evidence="2 3">
    <name type="scientific">Chaetoceros tenuissimus</name>
    <dbReference type="NCBI Taxonomy" id="426638"/>
    <lineage>
        <taxon>Eukaryota</taxon>
        <taxon>Sar</taxon>
        <taxon>Stramenopiles</taxon>
        <taxon>Ochrophyta</taxon>
        <taxon>Bacillariophyta</taxon>
        <taxon>Coscinodiscophyceae</taxon>
        <taxon>Chaetocerotophycidae</taxon>
        <taxon>Chaetocerotales</taxon>
        <taxon>Chaetocerotaceae</taxon>
        <taxon>Chaetoceros</taxon>
    </lineage>
</organism>
<evidence type="ECO:0000313" key="2">
    <source>
        <dbReference type="EMBL" id="GFH50380.1"/>
    </source>
</evidence>
<dbReference type="AlphaFoldDB" id="A0AAD3CSR2"/>
<dbReference type="Proteomes" id="UP001054902">
    <property type="component" value="Unassembled WGS sequence"/>
</dbReference>
<gene>
    <name evidence="2" type="ORF">CTEN210_06856</name>
</gene>
<accession>A0AAD3CSR2</accession>
<reference evidence="2 3" key="1">
    <citation type="journal article" date="2021" name="Sci. Rep.">
        <title>The genome of the diatom Chaetoceros tenuissimus carries an ancient integrated fragment of an extant virus.</title>
        <authorList>
            <person name="Hongo Y."/>
            <person name="Kimura K."/>
            <person name="Takaki Y."/>
            <person name="Yoshida Y."/>
            <person name="Baba S."/>
            <person name="Kobayashi G."/>
            <person name="Nagasaki K."/>
            <person name="Hano T."/>
            <person name="Tomaru Y."/>
        </authorList>
    </citation>
    <scope>NUCLEOTIDE SEQUENCE [LARGE SCALE GENOMIC DNA]</scope>
    <source>
        <strain evidence="2 3">NIES-3715</strain>
    </source>
</reference>
<sequence>MGFSMSVDAPLHTECKDDEQFFFLDNTKYNCDWLRRNLEYRDIFCDRDSFIRQHCKQTCIQCTTSTSSPHQDRVNDETGIIMTIEEDASWWATLHPTQAPTVKREAGEVTLSPTSRTLLPTDCYDDRSYRYPLDQSKDCSAFVDDDCILEHERELSRDQLQDLLKKCPRACNVPCNYTLENTSRPTIAPRISRLTRSTTNRPTREPTLEITSRPTIAPRTSLPTRSRTDRPTIPPTTDRPTSCFDDRSYQYPLNPSLGCAYFQGEDCFAYDDRLSKEEIVHLLYSCPNACNVDCNEYTPSPTYTISIETRADNEPSSTPSLLIQDTNTPAPTISTQPTDCYDDRSYTSPLDPTKRCEDFEDCFSYRDQMTLDQFQELLLRCPMTCKVGCNYQVLTDSPTISSSPSSVRSERPSFGELSDPNTMDPTPSTPSPTINREPTIPNDSSCQDDPDYRTPVGGYTCQIFQIFTSCENANLSTEYKQEAIRRCPISCNASCQELSSSPSISPSQASCEDDPSYAFPIPMLKAKRCNVFLGHDCYYYSKIFKEEIFLDIINRCPLSCGLCVIYD</sequence>
<evidence type="ECO:0000256" key="1">
    <source>
        <dbReference type="SAM" id="MobiDB-lite"/>
    </source>
</evidence>
<feature type="compositionally biased region" description="Polar residues" evidence="1">
    <location>
        <begin position="314"/>
        <end position="338"/>
    </location>
</feature>
<keyword evidence="3" id="KW-1185">Reference proteome</keyword>
<feature type="region of interest" description="Disordered" evidence="1">
    <location>
        <begin position="399"/>
        <end position="449"/>
    </location>
</feature>